<dbReference type="Proteomes" id="UP000051448">
    <property type="component" value="Unassembled WGS sequence"/>
</dbReference>
<dbReference type="GO" id="GO:0005524">
    <property type="term" value="F:ATP binding"/>
    <property type="evidence" value="ECO:0007669"/>
    <property type="project" value="UniProtKB-KW"/>
</dbReference>
<evidence type="ECO:0000256" key="9">
    <source>
        <dbReference type="ARBA" id="ARBA00024432"/>
    </source>
</evidence>
<evidence type="ECO:0000256" key="6">
    <source>
        <dbReference type="ARBA" id="ARBA00022840"/>
    </source>
</evidence>
<proteinExistence type="inferred from homology"/>
<dbReference type="AlphaFoldDB" id="A0A0R1MSI2"/>
<comment type="subunit">
    <text evidence="2">The complex is composed of two ATP-binding proteins (HrtA), two transmembrane proteins (HrtB) and a solute-binding protein.</text>
</comment>
<dbReference type="GO" id="GO:0005886">
    <property type="term" value="C:plasma membrane"/>
    <property type="evidence" value="ECO:0007669"/>
    <property type="project" value="UniProtKB-SubCell"/>
</dbReference>
<dbReference type="PANTHER" id="PTHR24220:SF666">
    <property type="entry name" value="HEMIN IMPORT ATP-BINDING PROTEIN HRTA-RELATED"/>
    <property type="match status" value="1"/>
</dbReference>
<keyword evidence="6" id="KW-0067">ATP-binding</keyword>
<dbReference type="SMART" id="SM00382">
    <property type="entry name" value="AAA"/>
    <property type="match status" value="1"/>
</dbReference>
<dbReference type="STRING" id="1423759.FC92_GL000599"/>
<evidence type="ECO:0000256" key="4">
    <source>
        <dbReference type="ARBA" id="ARBA00022475"/>
    </source>
</evidence>
<feature type="domain" description="ABC transporter" evidence="11">
    <location>
        <begin position="5"/>
        <end position="224"/>
    </location>
</feature>
<evidence type="ECO:0000313" key="13">
    <source>
        <dbReference type="Proteomes" id="UP000051448"/>
    </source>
</evidence>
<dbReference type="PROSITE" id="PS50893">
    <property type="entry name" value="ABC_TRANSPORTER_2"/>
    <property type="match status" value="1"/>
</dbReference>
<dbReference type="SUPFAM" id="SSF52540">
    <property type="entry name" value="P-loop containing nucleoside triphosphate hydrolases"/>
    <property type="match status" value="1"/>
</dbReference>
<dbReference type="EMBL" id="AZDX01000002">
    <property type="protein sequence ID" value="KRL08085.1"/>
    <property type="molecule type" value="Genomic_DNA"/>
</dbReference>
<dbReference type="PANTHER" id="PTHR24220">
    <property type="entry name" value="IMPORT ATP-BINDING PROTEIN"/>
    <property type="match status" value="1"/>
</dbReference>
<comment type="caution">
    <text evidence="12">The sequence shown here is derived from an EMBL/GenBank/DDBJ whole genome shotgun (WGS) entry which is preliminary data.</text>
</comment>
<keyword evidence="7" id="KW-0472">Membrane</keyword>
<dbReference type="InterPro" id="IPR017871">
    <property type="entry name" value="ABC_transporter-like_CS"/>
</dbReference>
<dbReference type="InterPro" id="IPR003439">
    <property type="entry name" value="ABC_transporter-like_ATP-bd"/>
</dbReference>
<dbReference type="InterPro" id="IPR017911">
    <property type="entry name" value="MacB-like_ATP-bd"/>
</dbReference>
<comment type="similarity">
    <text evidence="8">Belongs to the ABC transporter superfamily. HrtA family.</text>
</comment>
<dbReference type="PROSITE" id="PS00211">
    <property type="entry name" value="ABC_TRANSPORTER_1"/>
    <property type="match status" value="1"/>
</dbReference>
<keyword evidence="3" id="KW-0813">Transport</keyword>
<keyword evidence="13" id="KW-1185">Reference proteome</keyword>
<evidence type="ECO:0000259" key="11">
    <source>
        <dbReference type="PROSITE" id="PS50893"/>
    </source>
</evidence>
<evidence type="ECO:0000256" key="3">
    <source>
        <dbReference type="ARBA" id="ARBA00022448"/>
    </source>
</evidence>
<reference evidence="12 13" key="1">
    <citation type="journal article" date="2015" name="Genome Announc.">
        <title>Expanding the biotechnology potential of lactobacilli through comparative genomics of 213 strains and associated genera.</title>
        <authorList>
            <person name="Sun Z."/>
            <person name="Harris H.M."/>
            <person name="McCann A."/>
            <person name="Guo C."/>
            <person name="Argimon S."/>
            <person name="Zhang W."/>
            <person name="Yang X."/>
            <person name="Jeffery I.B."/>
            <person name="Cooney J.C."/>
            <person name="Kagawa T.F."/>
            <person name="Liu W."/>
            <person name="Song Y."/>
            <person name="Salvetti E."/>
            <person name="Wrobel A."/>
            <person name="Rasinkangas P."/>
            <person name="Parkhill J."/>
            <person name="Rea M.C."/>
            <person name="O'Sullivan O."/>
            <person name="Ritari J."/>
            <person name="Douillard F.P."/>
            <person name="Paul Ross R."/>
            <person name="Yang R."/>
            <person name="Briner A.E."/>
            <person name="Felis G.E."/>
            <person name="de Vos W.M."/>
            <person name="Barrangou R."/>
            <person name="Klaenhammer T.R."/>
            <person name="Caufield P.W."/>
            <person name="Cui Y."/>
            <person name="Zhang H."/>
            <person name="O'Toole P.W."/>
        </authorList>
    </citation>
    <scope>NUCLEOTIDE SEQUENCE [LARGE SCALE GENOMIC DNA]</scope>
    <source>
        <strain evidence="12 13">DSM 19519</strain>
    </source>
</reference>
<sequence>MMESIILKGINKYFGEKKNKIQVLNNINFAAQKGELCLVLGPSGSGKSTFLTIAGGIQTPSSGNVSIDNVSLVGLKEKQKEKLRLEKIGFVLQNYSLVPYLKVEEQFELAKRVKKTGNLNESDFDEVIKQLGIGDLLSQYPRELSGGQRQRVAIARALYTNPAIIFADEPTAALDSQRVVEVGRLFRDLAHKKDKSIIIVTHDLRLKEFADQIYEIMDGNLKQV</sequence>
<dbReference type="CDD" id="cd03255">
    <property type="entry name" value="ABC_MJ0796_LolCDE_FtsE"/>
    <property type="match status" value="1"/>
</dbReference>
<dbReference type="PATRIC" id="fig|1423759.3.peg.637"/>
<dbReference type="InterPro" id="IPR003593">
    <property type="entry name" value="AAA+_ATPase"/>
</dbReference>
<evidence type="ECO:0000256" key="8">
    <source>
        <dbReference type="ARBA" id="ARBA00024359"/>
    </source>
</evidence>
<evidence type="ECO:0000256" key="2">
    <source>
        <dbReference type="ARBA" id="ARBA00011131"/>
    </source>
</evidence>
<evidence type="ECO:0000313" key="12">
    <source>
        <dbReference type="EMBL" id="KRL08085.1"/>
    </source>
</evidence>
<comment type="subcellular location">
    <subcellularLocation>
        <location evidence="1">Cell membrane</location>
        <topology evidence="1">Peripheral membrane protein</topology>
    </subcellularLocation>
</comment>
<protein>
    <recommendedName>
        <fullName evidence="9">Putative hemin import ATP-binding protein HrtA</fullName>
    </recommendedName>
</protein>
<keyword evidence="5" id="KW-0547">Nucleotide-binding</keyword>
<dbReference type="GO" id="GO:0016887">
    <property type="term" value="F:ATP hydrolysis activity"/>
    <property type="evidence" value="ECO:0007669"/>
    <property type="project" value="InterPro"/>
</dbReference>
<keyword evidence="4" id="KW-1003">Cell membrane</keyword>
<accession>A0A0R1MSI2</accession>
<evidence type="ECO:0000256" key="7">
    <source>
        <dbReference type="ARBA" id="ARBA00023136"/>
    </source>
</evidence>
<name>A0A0R1MSI2_9LACO</name>
<dbReference type="Pfam" id="PF00005">
    <property type="entry name" value="ABC_tran"/>
    <property type="match status" value="1"/>
</dbReference>
<evidence type="ECO:0000256" key="1">
    <source>
        <dbReference type="ARBA" id="ARBA00004202"/>
    </source>
</evidence>
<dbReference type="InterPro" id="IPR015854">
    <property type="entry name" value="ABC_transpr_LolD-like"/>
</dbReference>
<gene>
    <name evidence="12" type="ORF">FC92_GL000599</name>
</gene>
<dbReference type="GO" id="GO:0022857">
    <property type="term" value="F:transmembrane transporter activity"/>
    <property type="evidence" value="ECO:0007669"/>
    <property type="project" value="TreeGrafter"/>
</dbReference>
<evidence type="ECO:0000256" key="10">
    <source>
        <dbReference type="ARBA" id="ARBA00024721"/>
    </source>
</evidence>
<organism evidence="12 13">
    <name type="scientific">Liquorilactobacillus hordei DSM 19519</name>
    <dbReference type="NCBI Taxonomy" id="1423759"/>
    <lineage>
        <taxon>Bacteria</taxon>
        <taxon>Bacillati</taxon>
        <taxon>Bacillota</taxon>
        <taxon>Bacilli</taxon>
        <taxon>Lactobacillales</taxon>
        <taxon>Lactobacillaceae</taxon>
        <taxon>Liquorilactobacillus</taxon>
    </lineage>
</organism>
<dbReference type="Gene3D" id="3.40.50.300">
    <property type="entry name" value="P-loop containing nucleotide triphosphate hydrolases"/>
    <property type="match status" value="1"/>
</dbReference>
<comment type="function">
    <text evidence="10">Part of the ABC transporter complex hrt involved in hemin import. Responsible for energy coupling to the transport system.</text>
</comment>
<evidence type="ECO:0000256" key="5">
    <source>
        <dbReference type="ARBA" id="ARBA00022741"/>
    </source>
</evidence>
<dbReference type="InterPro" id="IPR027417">
    <property type="entry name" value="P-loop_NTPase"/>
</dbReference>